<dbReference type="Proteomes" id="UP000078084">
    <property type="component" value="Unassembled WGS sequence"/>
</dbReference>
<dbReference type="RefSeq" id="WP_068368860.1">
    <property type="nucleotide sequence ID" value="NZ_LBNE01000002.1"/>
</dbReference>
<keyword evidence="2" id="KW-1185">Reference proteome</keyword>
<dbReference type="EMBL" id="LBNE01000002">
    <property type="protein sequence ID" value="KKO72591.1"/>
    <property type="molecule type" value="Genomic_DNA"/>
</dbReference>
<gene>
    <name evidence="1" type="ORF">AAV32_06060</name>
</gene>
<comment type="caution">
    <text evidence="1">The sequence shown here is derived from an EMBL/GenBank/DDBJ whole genome shotgun (WGS) entry which is preliminary data.</text>
</comment>
<protein>
    <submittedName>
        <fullName evidence="1">Uncharacterized protein</fullName>
    </submittedName>
</protein>
<dbReference type="AlphaFoldDB" id="A0A171KUM4"/>
<dbReference type="STRING" id="206506.AAV32_06060"/>
<evidence type="ECO:0000313" key="1">
    <source>
        <dbReference type="EMBL" id="KKO72591.1"/>
    </source>
</evidence>
<reference evidence="1" key="1">
    <citation type="submission" date="2015-04" db="EMBL/GenBank/DDBJ databases">
        <title>Genome sequence of Kerstersia gyiorum CG1.</title>
        <authorList>
            <person name="Greninger A.L."/>
            <person name="Kozyreva V."/>
            <person name="Chaturvedi V."/>
        </authorList>
    </citation>
    <scope>NUCLEOTIDE SEQUENCE [LARGE SCALE GENOMIC DNA]</scope>
    <source>
        <strain evidence="1">CG1</strain>
    </source>
</reference>
<evidence type="ECO:0000313" key="2">
    <source>
        <dbReference type="Proteomes" id="UP000078084"/>
    </source>
</evidence>
<accession>A0A171KUM4</accession>
<proteinExistence type="predicted"/>
<organism evidence="1 2">
    <name type="scientific">Kerstersia gyiorum</name>
    <dbReference type="NCBI Taxonomy" id="206506"/>
    <lineage>
        <taxon>Bacteria</taxon>
        <taxon>Pseudomonadati</taxon>
        <taxon>Pseudomonadota</taxon>
        <taxon>Betaproteobacteria</taxon>
        <taxon>Burkholderiales</taxon>
        <taxon>Alcaligenaceae</taxon>
        <taxon>Kerstersia</taxon>
    </lineage>
</organism>
<sequence>MKKQGFDPIYQQITRVAESSSQRIQSKLSNPYLWCFCELCWRTTEYSTNLDSPQIIKRLLRGNAKIVGLTASARATALRKADAVVKRYEQALAGELGRYTASRLYTKYCDAVEMRGDRSVAGFRDCVERVTLYQEWAKNGELAWSTRKPGQDDKAAKPSKLYCEAHNPKRSDEARRAYQRDRRFIAEYESLMDAIWSQGINSGSLPTWDIEAHAYVRREAYRLIQEIKSPKAAVSTIEALLAKGMSQAAIGRELNISRQAVSASIKRHKHLATI</sequence>
<name>A0A171KUM4_9BURK</name>